<feature type="transmembrane region" description="Helical" evidence="1">
    <location>
        <begin position="201"/>
        <end position="222"/>
    </location>
</feature>
<dbReference type="InterPro" id="IPR002656">
    <property type="entry name" value="Acyl_transf_3_dom"/>
</dbReference>
<dbReference type="AlphaFoldDB" id="A0A3S3W7N9"/>
<protein>
    <submittedName>
        <fullName evidence="3">Acyltransferase</fullName>
    </submittedName>
</protein>
<keyword evidence="1" id="KW-0812">Transmembrane</keyword>
<sequence length="381" mass="44336">MSGEAASVPKKAYLYFSNLDGIRAIAALMVVLSHIQLQGNQHQDVTEFKNFGKIGVTIFFTLSGFLISYLLLEEKKRFQKVSLKHFYIRRILRIWPLYFLLIAVGFFLYPAKGSMHALWLSVFLMPNVAFCMKLLPDMFDPIWSIGVEEQFYIFHPHIFRQKKVQNILYTLTGILIVLVTLNLIVRYYQYQSHFLLNLDQFLYFTRFDDMMIGAIVALLYFNTKNNCFTFRFQAAFNLLFNRYFQMALSGAFIAFICLFVYKEIAQGDLVISAFSALIMVYLCEPGNTNAFLGNKVVTYCGKISYGIYLLHKYPLMLMLYIVRNYIHPASTFWQVVIVYLGTIILVIILASISYFGFERYFLRIKGRFQKVTQTKQAAISE</sequence>
<feature type="transmembrane region" description="Helical" evidence="1">
    <location>
        <begin position="54"/>
        <end position="72"/>
    </location>
</feature>
<keyword evidence="1" id="KW-0472">Membrane</keyword>
<keyword evidence="3" id="KW-0012">Acyltransferase</keyword>
<dbReference type="RefSeq" id="WP_128535048.1">
    <property type="nucleotide sequence ID" value="NZ_SBIW01000007.1"/>
</dbReference>
<feature type="transmembrane region" description="Helical" evidence="1">
    <location>
        <begin position="332"/>
        <end position="357"/>
    </location>
</feature>
<evidence type="ECO:0000259" key="2">
    <source>
        <dbReference type="Pfam" id="PF01757"/>
    </source>
</evidence>
<comment type="caution">
    <text evidence="3">The sequence shown here is derived from an EMBL/GenBank/DDBJ whole genome shotgun (WGS) entry which is preliminary data.</text>
</comment>
<name>A0A3S3W7N9_9SPHI</name>
<organism evidence="3 4">
    <name type="scientific">Mucilaginibacter gilvus</name>
    <dbReference type="NCBI Taxonomy" id="2305909"/>
    <lineage>
        <taxon>Bacteria</taxon>
        <taxon>Pseudomonadati</taxon>
        <taxon>Bacteroidota</taxon>
        <taxon>Sphingobacteriia</taxon>
        <taxon>Sphingobacteriales</taxon>
        <taxon>Sphingobacteriaceae</taxon>
        <taxon>Mucilaginibacter</taxon>
    </lineage>
</organism>
<dbReference type="OrthoDB" id="290051at2"/>
<feature type="transmembrane region" description="Helical" evidence="1">
    <location>
        <begin position="12"/>
        <end position="34"/>
    </location>
</feature>
<dbReference type="PANTHER" id="PTHR23028:SF53">
    <property type="entry name" value="ACYL_TRANSF_3 DOMAIN-CONTAINING PROTEIN"/>
    <property type="match status" value="1"/>
</dbReference>
<dbReference type="InterPro" id="IPR050879">
    <property type="entry name" value="Acyltransferase_3"/>
</dbReference>
<dbReference type="GO" id="GO:0000271">
    <property type="term" value="P:polysaccharide biosynthetic process"/>
    <property type="evidence" value="ECO:0007669"/>
    <property type="project" value="TreeGrafter"/>
</dbReference>
<evidence type="ECO:0000313" key="3">
    <source>
        <dbReference type="EMBL" id="RWY50317.1"/>
    </source>
</evidence>
<gene>
    <name evidence="3" type="ORF">EPL05_16355</name>
</gene>
<keyword evidence="4" id="KW-1185">Reference proteome</keyword>
<feature type="transmembrane region" description="Helical" evidence="1">
    <location>
        <begin position="167"/>
        <end position="189"/>
    </location>
</feature>
<feature type="transmembrane region" description="Helical" evidence="1">
    <location>
        <begin position="267"/>
        <end position="284"/>
    </location>
</feature>
<evidence type="ECO:0000256" key="1">
    <source>
        <dbReference type="SAM" id="Phobius"/>
    </source>
</evidence>
<feature type="transmembrane region" description="Helical" evidence="1">
    <location>
        <begin position="92"/>
        <end position="111"/>
    </location>
</feature>
<dbReference type="EMBL" id="SBIW01000007">
    <property type="protein sequence ID" value="RWY50317.1"/>
    <property type="molecule type" value="Genomic_DNA"/>
</dbReference>
<feature type="transmembrane region" description="Helical" evidence="1">
    <location>
        <begin position="117"/>
        <end position="135"/>
    </location>
</feature>
<feature type="transmembrane region" description="Helical" evidence="1">
    <location>
        <begin position="305"/>
        <end position="326"/>
    </location>
</feature>
<dbReference type="Pfam" id="PF01757">
    <property type="entry name" value="Acyl_transf_3"/>
    <property type="match status" value="1"/>
</dbReference>
<proteinExistence type="predicted"/>
<dbReference type="PANTHER" id="PTHR23028">
    <property type="entry name" value="ACETYLTRANSFERASE"/>
    <property type="match status" value="1"/>
</dbReference>
<evidence type="ECO:0000313" key="4">
    <source>
        <dbReference type="Proteomes" id="UP000286701"/>
    </source>
</evidence>
<keyword evidence="3" id="KW-0808">Transferase</keyword>
<dbReference type="GO" id="GO:0016747">
    <property type="term" value="F:acyltransferase activity, transferring groups other than amino-acyl groups"/>
    <property type="evidence" value="ECO:0007669"/>
    <property type="project" value="InterPro"/>
</dbReference>
<dbReference type="Proteomes" id="UP000286701">
    <property type="component" value="Unassembled WGS sequence"/>
</dbReference>
<feature type="transmembrane region" description="Helical" evidence="1">
    <location>
        <begin position="243"/>
        <end position="261"/>
    </location>
</feature>
<dbReference type="GO" id="GO:0016020">
    <property type="term" value="C:membrane"/>
    <property type="evidence" value="ECO:0007669"/>
    <property type="project" value="TreeGrafter"/>
</dbReference>
<reference evidence="3 4" key="1">
    <citation type="submission" date="2019-01" db="EMBL/GenBank/DDBJ databases">
        <title>Mucilaginibacter antarcticum sp. nov., isolated from antarctic soil.</title>
        <authorList>
            <person name="Yan Y.-Q."/>
            <person name="Du Z.-J."/>
        </authorList>
    </citation>
    <scope>NUCLEOTIDE SEQUENCE [LARGE SCALE GENOMIC DNA]</scope>
    <source>
        <strain evidence="3 4">F01003</strain>
    </source>
</reference>
<feature type="domain" description="Acyltransferase 3" evidence="2">
    <location>
        <begin position="18"/>
        <end position="350"/>
    </location>
</feature>
<accession>A0A3S3W7N9</accession>
<keyword evidence="1" id="KW-1133">Transmembrane helix</keyword>